<dbReference type="AlphaFoldDB" id="A0A5B7B677"/>
<dbReference type="InterPro" id="IPR057135">
    <property type="entry name" value="At4g27190-like_LRR"/>
</dbReference>
<dbReference type="InterPro" id="IPR032675">
    <property type="entry name" value="LRR_dom_sf"/>
</dbReference>
<feature type="compositionally biased region" description="Basic and acidic residues" evidence="2">
    <location>
        <begin position="234"/>
        <end position="254"/>
    </location>
</feature>
<dbReference type="InterPro" id="IPR050905">
    <property type="entry name" value="Plant_NBS-LRR"/>
</dbReference>
<dbReference type="EMBL" id="GHES01033335">
    <property type="protein sequence ID" value="MPA63894.1"/>
    <property type="molecule type" value="Transcribed_RNA"/>
</dbReference>
<feature type="compositionally biased region" description="Polar residues" evidence="2">
    <location>
        <begin position="276"/>
        <end position="302"/>
    </location>
</feature>
<dbReference type="Pfam" id="PF23247">
    <property type="entry name" value="LRR_RPS2"/>
    <property type="match status" value="1"/>
</dbReference>
<name>A0A5B7B677_DAVIN</name>
<gene>
    <name evidence="4" type="ORF">Din_033335</name>
</gene>
<dbReference type="PANTHER" id="PTHR33463:SF198">
    <property type="entry name" value="RPP4C3"/>
    <property type="match status" value="1"/>
</dbReference>
<evidence type="ECO:0000256" key="1">
    <source>
        <dbReference type="ARBA" id="ARBA00022821"/>
    </source>
</evidence>
<dbReference type="SUPFAM" id="SSF52047">
    <property type="entry name" value="RNI-like"/>
    <property type="match status" value="1"/>
</dbReference>
<sequence>MLIRLQKLEKLTVECCNSLREVFDFEGLVGDVHAALLPQLSELVLTKLPEFVQMWNKEPSGIAVFQNLRSLQIIDCKSLVNLFSPSTARNLVQLQTLKIFNCKQMKEVITREVKSVDIVVFPELKCLILKHLPNLTCFSQANNTFEWPSLETVRVKDIPKMVNFAPGSQSTPKLKTIYVTFLEKCWKGDLNTTILHLYKRTEIQNGEVLGKEHGRSSDMSIESHTSEASGKEQGSNEKSPEIHTGEASGKEQGRSNEMSTEIDTGEVLENEHERSNQSQGSLNPVISSSQARAFDAESSSMASMMKCQGIPQREIEEVE</sequence>
<feature type="domain" description="Disease resistance protein At4g27190-like leucine-rich repeats" evidence="3">
    <location>
        <begin position="1"/>
        <end position="103"/>
    </location>
</feature>
<evidence type="ECO:0000313" key="4">
    <source>
        <dbReference type="EMBL" id="MPA63894.1"/>
    </source>
</evidence>
<organism evidence="4">
    <name type="scientific">Davidia involucrata</name>
    <name type="common">Dove tree</name>
    <dbReference type="NCBI Taxonomy" id="16924"/>
    <lineage>
        <taxon>Eukaryota</taxon>
        <taxon>Viridiplantae</taxon>
        <taxon>Streptophyta</taxon>
        <taxon>Embryophyta</taxon>
        <taxon>Tracheophyta</taxon>
        <taxon>Spermatophyta</taxon>
        <taxon>Magnoliopsida</taxon>
        <taxon>eudicotyledons</taxon>
        <taxon>Gunneridae</taxon>
        <taxon>Pentapetalae</taxon>
        <taxon>asterids</taxon>
        <taxon>Cornales</taxon>
        <taxon>Nyssaceae</taxon>
        <taxon>Davidia</taxon>
    </lineage>
</organism>
<feature type="compositionally biased region" description="Polar residues" evidence="2">
    <location>
        <begin position="217"/>
        <end position="233"/>
    </location>
</feature>
<dbReference type="Gene3D" id="3.80.10.10">
    <property type="entry name" value="Ribonuclease Inhibitor"/>
    <property type="match status" value="1"/>
</dbReference>
<dbReference type="PANTHER" id="PTHR33463">
    <property type="entry name" value="NB-ARC DOMAIN-CONTAINING PROTEIN-RELATED"/>
    <property type="match status" value="1"/>
</dbReference>
<evidence type="ECO:0000259" key="3">
    <source>
        <dbReference type="Pfam" id="PF23247"/>
    </source>
</evidence>
<proteinExistence type="predicted"/>
<feature type="region of interest" description="Disordered" evidence="2">
    <location>
        <begin position="208"/>
        <end position="319"/>
    </location>
</feature>
<keyword evidence="1" id="KW-0611">Plant defense</keyword>
<protein>
    <recommendedName>
        <fullName evidence="3">Disease resistance protein At4g27190-like leucine-rich repeats domain-containing protein</fullName>
    </recommendedName>
</protein>
<accession>A0A5B7B677</accession>
<evidence type="ECO:0000256" key="2">
    <source>
        <dbReference type="SAM" id="MobiDB-lite"/>
    </source>
</evidence>
<reference evidence="4" key="1">
    <citation type="submission" date="2019-08" db="EMBL/GenBank/DDBJ databases">
        <title>Reference gene set and small RNA set construction with multiple tissues from Davidia involucrata Baill.</title>
        <authorList>
            <person name="Yang H."/>
            <person name="Zhou C."/>
            <person name="Li G."/>
            <person name="Wang J."/>
            <person name="Gao P."/>
            <person name="Wang M."/>
            <person name="Wang R."/>
            <person name="Zhao Y."/>
        </authorList>
    </citation>
    <scope>NUCLEOTIDE SEQUENCE</scope>
    <source>
        <tissue evidence="4">Mixed with DoveR01_LX</tissue>
    </source>
</reference>